<comment type="caution">
    <text evidence="1">The sequence shown here is derived from an EMBL/GenBank/DDBJ whole genome shotgun (WGS) entry which is preliminary data.</text>
</comment>
<evidence type="ECO:0000313" key="1">
    <source>
        <dbReference type="EMBL" id="GLB35711.1"/>
    </source>
</evidence>
<protein>
    <submittedName>
        <fullName evidence="1">Uncharacterized protein</fullName>
    </submittedName>
</protein>
<dbReference type="EMBL" id="BRPK01000002">
    <property type="protein sequence ID" value="GLB35711.1"/>
    <property type="molecule type" value="Genomic_DNA"/>
</dbReference>
<proteinExistence type="predicted"/>
<sequence length="90" mass="9899">MNTETAQFNAVHTADAALRRVLAEKAAALPFVSKATPEEAKKMFKATFLGKAIKPFIDFVNAQDEEKVDAALRVMLAVLANEEREVVTHL</sequence>
<dbReference type="AlphaFoldDB" id="A0A9P3ULU2"/>
<evidence type="ECO:0000313" key="2">
    <source>
        <dbReference type="Proteomes" id="UP001063166"/>
    </source>
</evidence>
<accession>A0A9P3ULU2</accession>
<reference evidence="1" key="1">
    <citation type="submission" date="2022-07" db="EMBL/GenBank/DDBJ databases">
        <title>The genome of Lyophyllum shimeji provides insight into the initial evolution of ectomycorrhizal fungal genome.</title>
        <authorList>
            <person name="Kobayashi Y."/>
            <person name="Shibata T."/>
            <person name="Hirakawa H."/>
            <person name="Shigenobu S."/>
            <person name="Nishiyama T."/>
            <person name="Yamada A."/>
            <person name="Hasebe M."/>
            <person name="Kawaguchi M."/>
        </authorList>
    </citation>
    <scope>NUCLEOTIDE SEQUENCE</scope>
    <source>
        <strain evidence="1">AT787</strain>
    </source>
</reference>
<keyword evidence="2" id="KW-1185">Reference proteome</keyword>
<organism evidence="1 2">
    <name type="scientific">Lyophyllum shimeji</name>
    <name type="common">Hon-shimeji</name>
    <name type="synonym">Tricholoma shimeji</name>
    <dbReference type="NCBI Taxonomy" id="47721"/>
    <lineage>
        <taxon>Eukaryota</taxon>
        <taxon>Fungi</taxon>
        <taxon>Dikarya</taxon>
        <taxon>Basidiomycota</taxon>
        <taxon>Agaricomycotina</taxon>
        <taxon>Agaricomycetes</taxon>
        <taxon>Agaricomycetidae</taxon>
        <taxon>Agaricales</taxon>
        <taxon>Tricholomatineae</taxon>
        <taxon>Lyophyllaceae</taxon>
        <taxon>Lyophyllum</taxon>
    </lineage>
</organism>
<gene>
    <name evidence="1" type="ORF">LshimejAT787_0212760</name>
</gene>
<dbReference type="Proteomes" id="UP001063166">
    <property type="component" value="Unassembled WGS sequence"/>
</dbReference>
<name>A0A9P3ULU2_LYOSH</name>